<evidence type="ECO:0000256" key="5">
    <source>
        <dbReference type="ARBA" id="ARBA00022525"/>
    </source>
</evidence>
<evidence type="ECO:0000256" key="7">
    <source>
        <dbReference type="RuleBase" id="RU362065"/>
    </source>
</evidence>
<evidence type="ECO:0000256" key="3">
    <source>
        <dbReference type="ARBA" id="ARBA00009677"/>
    </source>
</evidence>
<keyword evidence="6 7" id="KW-0975">Bacterial flagellum</keyword>
<sequence>MALDLMQIGMSGLRTSQKQLDVASHNISNVNTPGYSRQVVEQKADDAFYNGSNYYGTGAYIDNVSRAYDQFAARELTLSTTHLEEANVRQQNMMMLDDFTSKSAVNTVNSMNDFYNSVRSLSDHPNDLGARQTVLEQAKQTAQSF</sequence>
<accession>A0A850QT69</accession>
<evidence type="ECO:0000313" key="10">
    <source>
        <dbReference type="EMBL" id="NVP01114.1"/>
    </source>
</evidence>
<dbReference type="InterPro" id="IPR053927">
    <property type="entry name" value="FlgK_helical"/>
</dbReference>
<evidence type="ECO:0000259" key="8">
    <source>
        <dbReference type="Pfam" id="PF00460"/>
    </source>
</evidence>
<keyword evidence="5 7" id="KW-0964">Secreted</keyword>
<reference evidence="10 11" key="1">
    <citation type="submission" date="2020-06" db="EMBL/GenBank/DDBJ databases">
        <title>Photobacterium damselae subsp. damselae comparative genomics.</title>
        <authorList>
            <person name="Osorio C.R."/>
        </authorList>
    </citation>
    <scope>NUCLEOTIDE SEQUENCE [LARGE SCALE GENOMIC DNA]</scope>
    <source>
        <strain evidence="10 11">TW250/03</strain>
    </source>
</reference>
<protein>
    <recommendedName>
        <fullName evidence="4 7">Flagellar hook-associated protein 1</fullName>
        <shortName evidence="7">HAP1</shortName>
    </recommendedName>
</protein>
<dbReference type="GO" id="GO:0044780">
    <property type="term" value="P:bacterial-type flagellum assembly"/>
    <property type="evidence" value="ECO:0007669"/>
    <property type="project" value="InterPro"/>
</dbReference>
<dbReference type="EMBL" id="JABXOR010000798">
    <property type="protein sequence ID" value="NVP01114.1"/>
    <property type="molecule type" value="Genomic_DNA"/>
</dbReference>
<name>A0A850QT69_PHODD</name>
<feature type="domain" description="Flagellar hook-associated protein FlgK helical" evidence="9">
    <location>
        <begin position="95"/>
        <end position="145"/>
    </location>
</feature>
<proteinExistence type="inferred from homology"/>
<keyword evidence="10" id="KW-0966">Cell projection</keyword>
<evidence type="ECO:0000256" key="6">
    <source>
        <dbReference type="ARBA" id="ARBA00023143"/>
    </source>
</evidence>
<keyword evidence="10" id="KW-0282">Flagellum</keyword>
<evidence type="ECO:0000256" key="2">
    <source>
        <dbReference type="ARBA" id="ARBA00004613"/>
    </source>
</evidence>
<evidence type="ECO:0000256" key="4">
    <source>
        <dbReference type="ARBA" id="ARBA00016244"/>
    </source>
</evidence>
<dbReference type="Proteomes" id="UP000533429">
    <property type="component" value="Unassembled WGS sequence"/>
</dbReference>
<comment type="similarity">
    <text evidence="3 7">Belongs to the flagella basal body rod proteins family.</text>
</comment>
<feature type="non-terminal residue" evidence="10">
    <location>
        <position position="145"/>
    </location>
</feature>
<dbReference type="GO" id="GO:0009424">
    <property type="term" value="C:bacterial-type flagellum hook"/>
    <property type="evidence" value="ECO:0007669"/>
    <property type="project" value="UniProtKB-UniRule"/>
</dbReference>
<comment type="subcellular location">
    <subcellularLocation>
        <location evidence="1 7">Bacterial flagellum</location>
    </subcellularLocation>
    <subcellularLocation>
        <location evidence="2 7">Secreted</location>
    </subcellularLocation>
</comment>
<dbReference type="PANTHER" id="PTHR30033">
    <property type="entry name" value="FLAGELLAR HOOK-ASSOCIATED PROTEIN 1"/>
    <property type="match status" value="1"/>
</dbReference>
<dbReference type="GO" id="GO:0005198">
    <property type="term" value="F:structural molecule activity"/>
    <property type="evidence" value="ECO:0007669"/>
    <property type="project" value="UniProtKB-UniRule"/>
</dbReference>
<evidence type="ECO:0000256" key="1">
    <source>
        <dbReference type="ARBA" id="ARBA00004365"/>
    </source>
</evidence>
<organism evidence="10 11">
    <name type="scientific">Photobacterium damselae subsp. damselae</name>
    <name type="common">Listonella damsela</name>
    <dbReference type="NCBI Taxonomy" id="85581"/>
    <lineage>
        <taxon>Bacteria</taxon>
        <taxon>Pseudomonadati</taxon>
        <taxon>Pseudomonadota</taxon>
        <taxon>Gammaproteobacteria</taxon>
        <taxon>Vibrionales</taxon>
        <taxon>Vibrionaceae</taxon>
        <taxon>Photobacterium</taxon>
    </lineage>
</organism>
<dbReference type="PANTHER" id="PTHR30033:SF1">
    <property type="entry name" value="FLAGELLAR HOOK-ASSOCIATED PROTEIN 1"/>
    <property type="match status" value="1"/>
</dbReference>
<dbReference type="InterPro" id="IPR002371">
    <property type="entry name" value="FlgK"/>
</dbReference>
<dbReference type="PRINTS" id="PR01005">
    <property type="entry name" value="FLGHOOKAP1"/>
</dbReference>
<gene>
    <name evidence="7" type="primary">flgK</name>
    <name evidence="10" type="ORF">HWA77_12920</name>
</gene>
<evidence type="ECO:0000313" key="11">
    <source>
        <dbReference type="Proteomes" id="UP000533429"/>
    </source>
</evidence>
<comment type="caution">
    <text evidence="10">The sequence shown here is derived from an EMBL/GenBank/DDBJ whole genome shotgun (WGS) entry which is preliminary data.</text>
</comment>
<dbReference type="AlphaFoldDB" id="A0A850QT69"/>
<dbReference type="InterPro" id="IPR001444">
    <property type="entry name" value="Flag_bb_rod_N"/>
</dbReference>
<keyword evidence="10" id="KW-0969">Cilium</keyword>
<evidence type="ECO:0000259" key="9">
    <source>
        <dbReference type="Pfam" id="PF22638"/>
    </source>
</evidence>
<dbReference type="Pfam" id="PF00460">
    <property type="entry name" value="Flg_bb_rod"/>
    <property type="match status" value="1"/>
</dbReference>
<feature type="domain" description="Flagellar basal body rod protein N-terminal" evidence="8">
    <location>
        <begin position="6"/>
        <end position="35"/>
    </location>
</feature>
<dbReference type="GO" id="GO:0005576">
    <property type="term" value="C:extracellular region"/>
    <property type="evidence" value="ECO:0007669"/>
    <property type="project" value="UniProtKB-SubCell"/>
</dbReference>
<dbReference type="Pfam" id="PF22638">
    <property type="entry name" value="FlgK_D1"/>
    <property type="match status" value="1"/>
</dbReference>